<keyword evidence="3" id="KW-1003">Cell membrane</keyword>
<dbReference type="PROSITE" id="PS50850">
    <property type="entry name" value="MFS"/>
    <property type="match status" value="1"/>
</dbReference>
<reference evidence="10" key="1">
    <citation type="journal article" date="2019" name="Int. J. Syst. Evol. Microbiol.">
        <title>The Global Catalogue of Microorganisms (GCM) 10K type strain sequencing project: providing services to taxonomists for standard genome sequencing and annotation.</title>
        <authorList>
            <consortium name="The Broad Institute Genomics Platform"/>
            <consortium name="The Broad Institute Genome Sequencing Center for Infectious Disease"/>
            <person name="Wu L."/>
            <person name="Ma J."/>
        </authorList>
    </citation>
    <scope>NUCLEOTIDE SEQUENCE [LARGE SCALE GENOMIC DNA]</scope>
    <source>
        <strain evidence="10">CGMCC 4.7152</strain>
    </source>
</reference>
<feature type="transmembrane region" description="Helical" evidence="7">
    <location>
        <begin position="377"/>
        <end position="398"/>
    </location>
</feature>
<feature type="transmembrane region" description="Helical" evidence="7">
    <location>
        <begin position="314"/>
        <end position="331"/>
    </location>
</feature>
<evidence type="ECO:0000259" key="8">
    <source>
        <dbReference type="PROSITE" id="PS50850"/>
    </source>
</evidence>
<feature type="transmembrane region" description="Helical" evidence="7">
    <location>
        <begin position="89"/>
        <end position="122"/>
    </location>
</feature>
<dbReference type="EMBL" id="JBHSIU010000075">
    <property type="protein sequence ID" value="MFC5005455.1"/>
    <property type="molecule type" value="Genomic_DNA"/>
</dbReference>
<evidence type="ECO:0000313" key="10">
    <source>
        <dbReference type="Proteomes" id="UP001595912"/>
    </source>
</evidence>
<keyword evidence="2" id="KW-0813">Transport</keyword>
<evidence type="ECO:0000256" key="5">
    <source>
        <dbReference type="ARBA" id="ARBA00022989"/>
    </source>
</evidence>
<feature type="transmembrane region" description="Helical" evidence="7">
    <location>
        <begin position="226"/>
        <end position="251"/>
    </location>
</feature>
<dbReference type="PANTHER" id="PTHR23513">
    <property type="entry name" value="INTEGRAL MEMBRANE EFFLUX PROTEIN-RELATED"/>
    <property type="match status" value="1"/>
</dbReference>
<evidence type="ECO:0000313" key="9">
    <source>
        <dbReference type="EMBL" id="MFC5005455.1"/>
    </source>
</evidence>
<dbReference type="InterPro" id="IPR010290">
    <property type="entry name" value="TM_effector"/>
</dbReference>
<dbReference type="PANTHER" id="PTHR23513:SF6">
    <property type="entry name" value="MAJOR FACILITATOR SUPERFAMILY ASSOCIATED DOMAIN-CONTAINING PROTEIN"/>
    <property type="match status" value="1"/>
</dbReference>
<dbReference type="Gene3D" id="1.20.1250.20">
    <property type="entry name" value="MFS general substrate transporter like domains"/>
    <property type="match status" value="1"/>
</dbReference>
<evidence type="ECO:0000256" key="6">
    <source>
        <dbReference type="ARBA" id="ARBA00023136"/>
    </source>
</evidence>
<organism evidence="9 10">
    <name type="scientific">Dactylosporangium cerinum</name>
    <dbReference type="NCBI Taxonomy" id="1434730"/>
    <lineage>
        <taxon>Bacteria</taxon>
        <taxon>Bacillati</taxon>
        <taxon>Actinomycetota</taxon>
        <taxon>Actinomycetes</taxon>
        <taxon>Micromonosporales</taxon>
        <taxon>Micromonosporaceae</taxon>
        <taxon>Dactylosporangium</taxon>
    </lineage>
</organism>
<feature type="transmembrane region" description="Helical" evidence="7">
    <location>
        <begin position="171"/>
        <end position="191"/>
    </location>
</feature>
<evidence type="ECO:0000256" key="3">
    <source>
        <dbReference type="ARBA" id="ARBA00022475"/>
    </source>
</evidence>
<feature type="transmembrane region" description="Helical" evidence="7">
    <location>
        <begin position="257"/>
        <end position="278"/>
    </location>
</feature>
<keyword evidence="4 7" id="KW-0812">Transmembrane</keyword>
<dbReference type="CDD" id="cd06173">
    <property type="entry name" value="MFS_MefA_like"/>
    <property type="match status" value="1"/>
</dbReference>
<evidence type="ECO:0000256" key="1">
    <source>
        <dbReference type="ARBA" id="ARBA00004651"/>
    </source>
</evidence>
<sequence>MSLSTKTAQLDPSFWKLFTASAAATCADGISKVSLPLLAVSLTSNPVLISGLTAFAFLPWLLFGLPGGALVDRLDRRRAMSAVNIMRAVLLGIVVLLVVVGVEHILVLYAAAFALGLCQVVYDSAARAMLPQVVGRHNLEKANSWLTVEETVGQNFVGPPVGAALFGAFRALPFVGSVIGFAVAAVLVLAVPGRFRAARTAAGPTTLRADIGEGLRWLWRHPVLRGLTVLSGLIAALLSMATSLNVLYALNTLHLSASMYGILFIALGIGGLAGSAVVGPLTARLGRPQMIIAAAAIAPIMCVLLGTVTNLWAAGVWFFGMAAGITMWNVLSMSLRQAMIPAELFGRVLGAYRVALWGGIPLGALIGGALAEQTAVSTAFLVSGLAQLVVVLLISRLITRHRQVIVSSYES</sequence>
<evidence type="ECO:0000256" key="2">
    <source>
        <dbReference type="ARBA" id="ARBA00022448"/>
    </source>
</evidence>
<keyword evidence="5 7" id="KW-1133">Transmembrane helix</keyword>
<evidence type="ECO:0000256" key="4">
    <source>
        <dbReference type="ARBA" id="ARBA00022692"/>
    </source>
</evidence>
<dbReference type="InterPro" id="IPR036259">
    <property type="entry name" value="MFS_trans_sf"/>
</dbReference>
<feature type="transmembrane region" description="Helical" evidence="7">
    <location>
        <begin position="47"/>
        <end position="68"/>
    </location>
</feature>
<name>A0ABV9WD32_9ACTN</name>
<keyword evidence="10" id="KW-1185">Reference proteome</keyword>
<dbReference type="SUPFAM" id="SSF103473">
    <property type="entry name" value="MFS general substrate transporter"/>
    <property type="match status" value="1"/>
</dbReference>
<comment type="caution">
    <text evidence="9">The sequence shown here is derived from an EMBL/GenBank/DDBJ whole genome shotgun (WGS) entry which is preliminary data.</text>
</comment>
<feature type="domain" description="Major facilitator superfamily (MFS) profile" evidence="8">
    <location>
        <begin position="224"/>
        <end position="411"/>
    </location>
</feature>
<keyword evidence="6 7" id="KW-0472">Membrane</keyword>
<protein>
    <submittedName>
        <fullName evidence="9">MFS transporter</fullName>
    </submittedName>
</protein>
<dbReference type="Pfam" id="PF05977">
    <property type="entry name" value="MFS_3"/>
    <property type="match status" value="1"/>
</dbReference>
<feature type="transmembrane region" description="Helical" evidence="7">
    <location>
        <begin position="290"/>
        <end position="308"/>
    </location>
</feature>
<proteinExistence type="predicted"/>
<feature type="transmembrane region" description="Helical" evidence="7">
    <location>
        <begin position="351"/>
        <end position="371"/>
    </location>
</feature>
<dbReference type="InterPro" id="IPR020846">
    <property type="entry name" value="MFS_dom"/>
</dbReference>
<accession>A0ABV9WD32</accession>
<comment type="subcellular location">
    <subcellularLocation>
        <location evidence="1">Cell membrane</location>
        <topology evidence="1">Multi-pass membrane protein</topology>
    </subcellularLocation>
</comment>
<gene>
    <name evidence="9" type="ORF">ACFPIJ_47450</name>
</gene>
<evidence type="ECO:0000256" key="7">
    <source>
        <dbReference type="SAM" id="Phobius"/>
    </source>
</evidence>
<dbReference type="Proteomes" id="UP001595912">
    <property type="component" value="Unassembled WGS sequence"/>
</dbReference>
<dbReference type="RefSeq" id="WP_380126094.1">
    <property type="nucleotide sequence ID" value="NZ_JBHSIU010000075.1"/>
</dbReference>